<organism evidence="2 3">
    <name type="scientific">Pseudoalteromonas luteoviolacea H33</name>
    <dbReference type="NCBI Taxonomy" id="1365251"/>
    <lineage>
        <taxon>Bacteria</taxon>
        <taxon>Pseudomonadati</taxon>
        <taxon>Pseudomonadota</taxon>
        <taxon>Gammaproteobacteria</taxon>
        <taxon>Alteromonadales</taxon>
        <taxon>Pseudoalteromonadaceae</taxon>
        <taxon>Pseudoalteromonas</taxon>
    </lineage>
</organism>
<feature type="transmembrane region" description="Helical" evidence="1">
    <location>
        <begin position="38"/>
        <end position="57"/>
    </location>
</feature>
<evidence type="ECO:0000313" key="2">
    <source>
        <dbReference type="EMBL" id="KZN47096.1"/>
    </source>
</evidence>
<keyword evidence="1" id="KW-1133">Transmembrane helix</keyword>
<accession>A0A167C087</accession>
<dbReference type="EMBL" id="AUXZ01000105">
    <property type="protein sequence ID" value="KZN47096.1"/>
    <property type="molecule type" value="Genomic_DNA"/>
</dbReference>
<proteinExistence type="predicted"/>
<sequence length="66" mass="7546">MIFGLWTTNNIIEKERKKLGLRSLVDNYKTKENQMGQAQILLALKIFLVGNALGYLLKEDFLNTCA</sequence>
<evidence type="ECO:0000313" key="3">
    <source>
        <dbReference type="Proteomes" id="UP000076503"/>
    </source>
</evidence>
<protein>
    <submittedName>
        <fullName evidence="2">Uncharacterized protein</fullName>
    </submittedName>
</protein>
<dbReference type="PATRIC" id="fig|1365251.3.peg.4259"/>
<evidence type="ECO:0000256" key="1">
    <source>
        <dbReference type="SAM" id="Phobius"/>
    </source>
</evidence>
<comment type="caution">
    <text evidence="2">The sequence shown here is derived from an EMBL/GenBank/DDBJ whole genome shotgun (WGS) entry which is preliminary data.</text>
</comment>
<dbReference type="Proteomes" id="UP000076503">
    <property type="component" value="Unassembled WGS sequence"/>
</dbReference>
<keyword evidence="1" id="KW-0472">Membrane</keyword>
<gene>
    <name evidence="2" type="ORF">N476_23935</name>
</gene>
<name>A0A167C087_9GAMM</name>
<reference evidence="2 3" key="1">
    <citation type="submission" date="2013-07" db="EMBL/GenBank/DDBJ databases">
        <title>Comparative Genomic and Metabolomic Analysis of Twelve Strains of Pseudoalteromonas luteoviolacea.</title>
        <authorList>
            <person name="Vynne N.G."/>
            <person name="Mansson M."/>
            <person name="Gram L."/>
        </authorList>
    </citation>
    <scope>NUCLEOTIDE SEQUENCE [LARGE SCALE GENOMIC DNA]</scope>
    <source>
        <strain evidence="2 3">H33</strain>
    </source>
</reference>
<keyword evidence="1" id="KW-0812">Transmembrane</keyword>
<dbReference type="AlphaFoldDB" id="A0A167C087"/>